<dbReference type="SMART" id="SM00252">
    <property type="entry name" value="SH2"/>
    <property type="match status" value="2"/>
</dbReference>
<name>A0A2A2KRG1_9BILA</name>
<evidence type="ECO:0000313" key="5">
    <source>
        <dbReference type="Proteomes" id="UP000218231"/>
    </source>
</evidence>
<dbReference type="PANTHER" id="PTHR10155">
    <property type="entry name" value="PHOSPHATIDYLINOSITOL 3-KINASE REGULATORY SUBUNIT"/>
    <property type="match status" value="1"/>
</dbReference>
<dbReference type="SUPFAM" id="SSF55550">
    <property type="entry name" value="SH2 domain"/>
    <property type="match status" value="2"/>
</dbReference>
<dbReference type="InterPro" id="IPR036860">
    <property type="entry name" value="SH2_dom_sf"/>
</dbReference>
<reference evidence="4 5" key="1">
    <citation type="journal article" date="2017" name="Curr. Biol.">
        <title>Genome architecture and evolution of a unichromosomal asexual nematode.</title>
        <authorList>
            <person name="Fradin H."/>
            <person name="Zegar C."/>
            <person name="Gutwein M."/>
            <person name="Lucas J."/>
            <person name="Kovtun M."/>
            <person name="Corcoran D."/>
            <person name="Baugh L.R."/>
            <person name="Kiontke K."/>
            <person name="Gunsalus K."/>
            <person name="Fitch D.H."/>
            <person name="Piano F."/>
        </authorList>
    </citation>
    <scope>NUCLEOTIDE SEQUENCE [LARGE SCALE GENOMIC DNA]</scope>
    <source>
        <strain evidence="4">PF1309</strain>
    </source>
</reference>
<dbReference type="PROSITE" id="PS50001">
    <property type="entry name" value="SH2"/>
    <property type="match status" value="2"/>
</dbReference>
<keyword evidence="1 2" id="KW-0727">SH2 domain</keyword>
<feature type="domain" description="SH2" evidence="3">
    <location>
        <begin position="11"/>
        <end position="105"/>
    </location>
</feature>
<dbReference type="OrthoDB" id="3175255at2759"/>
<dbReference type="PRINTS" id="PR00401">
    <property type="entry name" value="SH2DOMAIN"/>
</dbReference>
<comment type="caution">
    <text evidence="4">The sequence shown here is derived from an EMBL/GenBank/DDBJ whole genome shotgun (WGS) entry which is preliminary data.</text>
</comment>
<dbReference type="GO" id="GO:0005942">
    <property type="term" value="C:phosphatidylinositol 3-kinase complex"/>
    <property type="evidence" value="ECO:0007669"/>
    <property type="project" value="TreeGrafter"/>
</dbReference>
<evidence type="ECO:0000313" key="4">
    <source>
        <dbReference type="EMBL" id="PAV76540.1"/>
    </source>
</evidence>
<evidence type="ECO:0000259" key="3">
    <source>
        <dbReference type="PROSITE" id="PS50001"/>
    </source>
</evidence>
<keyword evidence="5" id="KW-1185">Reference proteome</keyword>
<evidence type="ECO:0000256" key="1">
    <source>
        <dbReference type="ARBA" id="ARBA00022999"/>
    </source>
</evidence>
<dbReference type="GO" id="GO:0046854">
    <property type="term" value="P:phosphatidylinositol phosphate biosynthetic process"/>
    <property type="evidence" value="ECO:0007669"/>
    <property type="project" value="TreeGrafter"/>
</dbReference>
<accession>A0A2A2KRG1</accession>
<dbReference type="GO" id="GO:0008286">
    <property type="term" value="P:insulin receptor signaling pathway"/>
    <property type="evidence" value="ECO:0007669"/>
    <property type="project" value="TreeGrafter"/>
</dbReference>
<dbReference type="GO" id="GO:0046935">
    <property type="term" value="F:1-phosphatidylinositol-3-kinase regulator activity"/>
    <property type="evidence" value="ECO:0007669"/>
    <property type="project" value="TreeGrafter"/>
</dbReference>
<organism evidence="4 5">
    <name type="scientific">Diploscapter pachys</name>
    <dbReference type="NCBI Taxonomy" id="2018661"/>
    <lineage>
        <taxon>Eukaryota</taxon>
        <taxon>Metazoa</taxon>
        <taxon>Ecdysozoa</taxon>
        <taxon>Nematoda</taxon>
        <taxon>Chromadorea</taxon>
        <taxon>Rhabditida</taxon>
        <taxon>Rhabditina</taxon>
        <taxon>Rhabditomorpha</taxon>
        <taxon>Rhabditoidea</taxon>
        <taxon>Rhabditidae</taxon>
        <taxon>Diploscapter</taxon>
    </lineage>
</organism>
<dbReference type="STRING" id="2018661.A0A2A2KRG1"/>
<dbReference type="Proteomes" id="UP000218231">
    <property type="component" value="Unassembled WGS sequence"/>
</dbReference>
<dbReference type="InterPro" id="IPR000980">
    <property type="entry name" value="SH2"/>
</dbReference>
<gene>
    <name evidence="4" type="ORF">WR25_13664</name>
</gene>
<proteinExistence type="predicted"/>
<protein>
    <recommendedName>
        <fullName evidence="3">SH2 domain-containing protein</fullName>
    </recommendedName>
</protein>
<dbReference type="PANTHER" id="PTHR10155:SF10">
    <property type="entry name" value="PI3K21B, ISOFORM B"/>
    <property type="match status" value="1"/>
</dbReference>
<sequence>MAASALEGADWYWMDAERNEVAELLTNEPDGSFSVRNASTQGDYTLTVKCNGHLRLIKILVRDGKCGFSQDALNHDNIVQLIDYHKDNSLKSYNELLDVCLTNPISKIVLAKYRVAKQQCDADKDLPNSPDGNFNDNNHFEGDNWNTNLALEKLLVIMTEYLRAARLYELAHNDKSRAELFRFSVIRKKSDLQKKIEVFSDILKNQAIIEEPDPDIEITEGIDKARENIVKELQNQTNREMDERTSQVGMLDDVMDDILEADSKEEVQHKKFLDAKESYIAFLIKQGVPRQRINSTLESAKLRFQKEPLSVTQLLLPIERKWDPASYLVNDYNKEYAVEILNATREKMRGESPDGLFLIRPSVTHHDKLVLSVFYDNNHLAHCLIEQSENGWGFQNGGLYFVTIADFVRYYSQVSLEEHSKPIKTPLTMPALAPELRQ</sequence>
<dbReference type="Pfam" id="PF00017">
    <property type="entry name" value="SH2"/>
    <property type="match status" value="2"/>
</dbReference>
<dbReference type="Gene3D" id="3.30.505.10">
    <property type="entry name" value="SH2 domain"/>
    <property type="match status" value="2"/>
</dbReference>
<evidence type="ECO:0000256" key="2">
    <source>
        <dbReference type="PROSITE-ProRule" id="PRU00191"/>
    </source>
</evidence>
<dbReference type="EMBL" id="LIAE01007868">
    <property type="protein sequence ID" value="PAV76540.1"/>
    <property type="molecule type" value="Genomic_DNA"/>
</dbReference>
<feature type="domain" description="SH2" evidence="3">
    <location>
        <begin position="322"/>
        <end position="427"/>
    </location>
</feature>
<dbReference type="AlphaFoldDB" id="A0A2A2KRG1"/>